<name>A0A9W9ZWF9_9CNID</name>
<evidence type="ECO:0000313" key="3">
    <source>
        <dbReference type="EMBL" id="KAJ7389148.1"/>
    </source>
</evidence>
<feature type="region of interest" description="Disordered" evidence="2">
    <location>
        <begin position="1"/>
        <end position="101"/>
    </location>
</feature>
<evidence type="ECO:0000256" key="2">
    <source>
        <dbReference type="SAM" id="MobiDB-lite"/>
    </source>
</evidence>
<comment type="caution">
    <text evidence="3">The sequence shown here is derived from an EMBL/GenBank/DDBJ whole genome shotgun (WGS) entry which is preliminary data.</text>
</comment>
<evidence type="ECO:0000256" key="1">
    <source>
        <dbReference type="SAM" id="Coils"/>
    </source>
</evidence>
<dbReference type="AlphaFoldDB" id="A0A9W9ZWF9"/>
<dbReference type="Proteomes" id="UP001163046">
    <property type="component" value="Unassembled WGS sequence"/>
</dbReference>
<evidence type="ECO:0000313" key="4">
    <source>
        <dbReference type="Proteomes" id="UP001163046"/>
    </source>
</evidence>
<feature type="coiled-coil region" evidence="1">
    <location>
        <begin position="121"/>
        <end position="201"/>
    </location>
</feature>
<feature type="region of interest" description="Disordered" evidence="2">
    <location>
        <begin position="237"/>
        <end position="270"/>
    </location>
</feature>
<reference evidence="3" key="1">
    <citation type="submission" date="2023-01" db="EMBL/GenBank/DDBJ databases">
        <title>Genome assembly of the deep-sea coral Lophelia pertusa.</title>
        <authorList>
            <person name="Herrera S."/>
            <person name="Cordes E."/>
        </authorList>
    </citation>
    <scope>NUCLEOTIDE SEQUENCE</scope>
    <source>
        <strain evidence="3">USNM1676648</strain>
        <tissue evidence="3">Polyp</tissue>
    </source>
</reference>
<sequence length="300" mass="34336">MMAQIQEHAANPHGAANKKTEKASVEKAIQAGGSSDSNETIDDLLAELNASNSFDEEDTGDNPTTHAAVETNLQRQQPSPQPSRRRSLPSTPPPPGHHDHRVFESLKSSVEKDFDHVHALMESLTAELNKSKNEVENCQEIIKSEQILRESIEDQLQHHLSQHREYKKKMTEEMAQLYARVRESEENVHKIKSENEELHQKNIMLTKENEVILKRVEDIEKETNVIQDKLFNGELVTRGENQTTDRKLQSSRQQQRPMEDVNSQPLGQHEQSRKFFEKLSLSETRSSLVIQILEALIEED</sequence>
<feature type="compositionally biased region" description="Polar residues" evidence="2">
    <location>
        <begin position="250"/>
        <end position="266"/>
    </location>
</feature>
<gene>
    <name evidence="3" type="ORF">OS493_033233</name>
</gene>
<keyword evidence="1" id="KW-0175">Coiled coil</keyword>
<protein>
    <submittedName>
        <fullName evidence="3">Uncharacterized protein</fullName>
    </submittedName>
</protein>
<keyword evidence="4" id="KW-1185">Reference proteome</keyword>
<accession>A0A9W9ZWF9</accession>
<proteinExistence type="predicted"/>
<dbReference type="EMBL" id="MU825439">
    <property type="protein sequence ID" value="KAJ7389148.1"/>
    <property type="molecule type" value="Genomic_DNA"/>
</dbReference>
<organism evidence="3 4">
    <name type="scientific">Desmophyllum pertusum</name>
    <dbReference type="NCBI Taxonomy" id="174260"/>
    <lineage>
        <taxon>Eukaryota</taxon>
        <taxon>Metazoa</taxon>
        <taxon>Cnidaria</taxon>
        <taxon>Anthozoa</taxon>
        <taxon>Hexacorallia</taxon>
        <taxon>Scleractinia</taxon>
        <taxon>Caryophylliina</taxon>
        <taxon>Caryophylliidae</taxon>
        <taxon>Desmophyllum</taxon>
    </lineage>
</organism>